<protein>
    <submittedName>
        <fullName evidence="5">TetR/AcrR family transcriptional regulator</fullName>
    </submittedName>
</protein>
<evidence type="ECO:0000256" key="3">
    <source>
        <dbReference type="ARBA" id="ARBA00023163"/>
    </source>
</evidence>
<sequence length="182" mass="19627">MNVLIGADELFRTKGFAATTVRDIATACGVSVGTVMSVGDKEALLVAAFDQRIAQIHASRPVPEHGTTPVREALLELLDPFLELFTAHPALSRAYGAILVSGKHESTVFTELAGALRNEISRVLRSTGLSATRAASLAESIYFAYIGRLFTWTGDESEDAAELRGDLHRLISAICEDREPAR</sequence>
<keyword evidence="2" id="KW-0238">DNA-binding</keyword>
<dbReference type="InterPro" id="IPR050109">
    <property type="entry name" value="HTH-type_TetR-like_transc_reg"/>
</dbReference>
<reference evidence="5" key="1">
    <citation type="submission" date="2021-03" db="EMBL/GenBank/DDBJ databases">
        <title>Leucobacter chromiisoli sp. nov., isolated from chromium-containing soil of chemical plant.</title>
        <authorList>
            <person name="Xu Z."/>
        </authorList>
    </citation>
    <scope>NUCLEOTIDE SEQUENCE</scope>
    <source>
        <strain evidence="5">A2</strain>
    </source>
</reference>
<dbReference type="InterPro" id="IPR001647">
    <property type="entry name" value="HTH_TetR"/>
</dbReference>
<dbReference type="Pfam" id="PF00440">
    <property type="entry name" value="TetR_N"/>
    <property type="match status" value="1"/>
</dbReference>
<dbReference type="InterPro" id="IPR009057">
    <property type="entry name" value="Homeodomain-like_sf"/>
</dbReference>
<name>A0A939RUF3_9MICO</name>
<dbReference type="AlphaFoldDB" id="A0A939RUF3"/>
<keyword evidence="1" id="KW-0805">Transcription regulation</keyword>
<keyword evidence="6" id="KW-1185">Reference proteome</keyword>
<gene>
    <name evidence="5" type="ORF">J4H91_10210</name>
</gene>
<dbReference type="SUPFAM" id="SSF46689">
    <property type="entry name" value="Homeodomain-like"/>
    <property type="match status" value="1"/>
</dbReference>
<organism evidence="5 6">
    <name type="scientific">Leucobacter ruminantium</name>
    <dbReference type="NCBI Taxonomy" id="1289170"/>
    <lineage>
        <taxon>Bacteria</taxon>
        <taxon>Bacillati</taxon>
        <taxon>Actinomycetota</taxon>
        <taxon>Actinomycetes</taxon>
        <taxon>Micrococcales</taxon>
        <taxon>Microbacteriaceae</taxon>
        <taxon>Leucobacter</taxon>
    </lineage>
</organism>
<evidence type="ECO:0000256" key="1">
    <source>
        <dbReference type="ARBA" id="ARBA00023015"/>
    </source>
</evidence>
<evidence type="ECO:0000259" key="4">
    <source>
        <dbReference type="Pfam" id="PF00440"/>
    </source>
</evidence>
<dbReference type="Gene3D" id="1.10.357.10">
    <property type="entry name" value="Tetracycline Repressor, domain 2"/>
    <property type="match status" value="1"/>
</dbReference>
<evidence type="ECO:0000256" key="2">
    <source>
        <dbReference type="ARBA" id="ARBA00023125"/>
    </source>
</evidence>
<accession>A0A939RUF3</accession>
<feature type="domain" description="HTH tetR-type" evidence="4">
    <location>
        <begin position="6"/>
        <end position="36"/>
    </location>
</feature>
<dbReference type="EMBL" id="JAGDYL010000017">
    <property type="protein sequence ID" value="MBO1805685.1"/>
    <property type="molecule type" value="Genomic_DNA"/>
</dbReference>
<dbReference type="PANTHER" id="PTHR30055">
    <property type="entry name" value="HTH-TYPE TRANSCRIPTIONAL REGULATOR RUTR"/>
    <property type="match status" value="1"/>
</dbReference>
<dbReference type="PANTHER" id="PTHR30055:SF234">
    <property type="entry name" value="HTH-TYPE TRANSCRIPTIONAL REGULATOR BETI"/>
    <property type="match status" value="1"/>
</dbReference>
<keyword evidence="3" id="KW-0804">Transcription</keyword>
<dbReference type="GO" id="GO:0000976">
    <property type="term" value="F:transcription cis-regulatory region binding"/>
    <property type="evidence" value="ECO:0007669"/>
    <property type="project" value="TreeGrafter"/>
</dbReference>
<dbReference type="GO" id="GO:0003700">
    <property type="term" value="F:DNA-binding transcription factor activity"/>
    <property type="evidence" value="ECO:0007669"/>
    <property type="project" value="TreeGrafter"/>
</dbReference>
<comment type="caution">
    <text evidence="5">The sequence shown here is derived from an EMBL/GenBank/DDBJ whole genome shotgun (WGS) entry which is preliminary data.</text>
</comment>
<proteinExistence type="predicted"/>
<dbReference type="RefSeq" id="WP_208046158.1">
    <property type="nucleotide sequence ID" value="NZ_JAGDYL010000017.1"/>
</dbReference>
<evidence type="ECO:0000313" key="5">
    <source>
        <dbReference type="EMBL" id="MBO1805685.1"/>
    </source>
</evidence>
<evidence type="ECO:0000313" key="6">
    <source>
        <dbReference type="Proteomes" id="UP000664398"/>
    </source>
</evidence>
<dbReference type="Proteomes" id="UP000664398">
    <property type="component" value="Unassembled WGS sequence"/>
</dbReference>